<evidence type="ECO:0000313" key="13">
    <source>
        <dbReference type="Proteomes" id="UP000830671"/>
    </source>
</evidence>
<feature type="compositionally biased region" description="Low complexity" evidence="7">
    <location>
        <begin position="69"/>
        <end position="89"/>
    </location>
</feature>
<dbReference type="InterPro" id="IPR045122">
    <property type="entry name" value="Csc1-like"/>
</dbReference>
<dbReference type="InterPro" id="IPR027815">
    <property type="entry name" value="CSC1/OSCA1-like_cyt"/>
</dbReference>
<feature type="transmembrane region" description="Helical" evidence="8">
    <location>
        <begin position="811"/>
        <end position="829"/>
    </location>
</feature>
<feature type="transmembrane region" description="Helical" evidence="8">
    <location>
        <begin position="305"/>
        <end position="325"/>
    </location>
</feature>
<dbReference type="InterPro" id="IPR032880">
    <property type="entry name" value="CSC1/OSCA1-like_N"/>
</dbReference>
<protein>
    <recommendedName>
        <fullName evidence="14">DUF221-domain-containing protein</fullName>
    </recommendedName>
</protein>
<feature type="transmembrane region" description="Helical" evidence="8">
    <location>
        <begin position="787"/>
        <end position="805"/>
    </location>
</feature>
<gene>
    <name evidence="12" type="ORF">CLUP02_11956</name>
</gene>
<dbReference type="Pfam" id="PF02714">
    <property type="entry name" value="RSN1_7TM"/>
    <property type="match status" value="1"/>
</dbReference>
<keyword evidence="3" id="KW-0813">Transport</keyword>
<evidence type="ECO:0000256" key="6">
    <source>
        <dbReference type="ARBA" id="ARBA00023136"/>
    </source>
</evidence>
<reference evidence="12" key="1">
    <citation type="journal article" date="2021" name="Mol. Plant Microbe Interact.">
        <title>Complete Genome Sequence of the Plant-Pathogenic Fungus Colletotrichum lupini.</title>
        <authorList>
            <person name="Baroncelli R."/>
            <person name="Pensec F."/>
            <person name="Da Lio D."/>
            <person name="Boufleur T."/>
            <person name="Vicente I."/>
            <person name="Sarrocco S."/>
            <person name="Picot A."/>
            <person name="Baraldi E."/>
            <person name="Sukno S."/>
            <person name="Thon M."/>
            <person name="Le Floch G."/>
        </authorList>
    </citation>
    <scope>NUCLEOTIDE SEQUENCE</scope>
    <source>
        <strain evidence="12">IMI 504893</strain>
    </source>
</reference>
<feature type="domain" description="CSC1/OSCA1-like cytosolic" evidence="11">
    <location>
        <begin position="396"/>
        <end position="565"/>
    </location>
</feature>
<feature type="transmembrane region" description="Helical" evidence="8">
    <location>
        <begin position="841"/>
        <end position="863"/>
    </location>
</feature>
<keyword evidence="13" id="KW-1185">Reference proteome</keyword>
<dbReference type="PANTHER" id="PTHR13018">
    <property type="entry name" value="PROBABLE MEMBRANE PROTEIN DUF221-RELATED"/>
    <property type="match status" value="1"/>
</dbReference>
<keyword evidence="6 8" id="KW-0472">Membrane</keyword>
<dbReference type="InterPro" id="IPR003864">
    <property type="entry name" value="CSC1/OSCA1-like_7TM"/>
</dbReference>
<evidence type="ECO:0000256" key="5">
    <source>
        <dbReference type="ARBA" id="ARBA00022989"/>
    </source>
</evidence>
<keyword evidence="4 8" id="KW-0812">Transmembrane</keyword>
<evidence type="ECO:0000259" key="9">
    <source>
        <dbReference type="Pfam" id="PF02714"/>
    </source>
</evidence>
<evidence type="ECO:0000256" key="8">
    <source>
        <dbReference type="SAM" id="Phobius"/>
    </source>
</evidence>
<organism evidence="12 13">
    <name type="scientific">Colletotrichum lupini</name>
    <dbReference type="NCBI Taxonomy" id="145971"/>
    <lineage>
        <taxon>Eukaryota</taxon>
        <taxon>Fungi</taxon>
        <taxon>Dikarya</taxon>
        <taxon>Ascomycota</taxon>
        <taxon>Pezizomycotina</taxon>
        <taxon>Sordariomycetes</taxon>
        <taxon>Hypocreomycetidae</taxon>
        <taxon>Glomerellales</taxon>
        <taxon>Glomerellaceae</taxon>
        <taxon>Colletotrichum</taxon>
        <taxon>Colletotrichum acutatum species complex</taxon>
    </lineage>
</organism>
<feature type="compositionally biased region" description="Polar residues" evidence="7">
    <location>
        <begin position="1083"/>
        <end position="1092"/>
    </location>
</feature>
<comment type="similarity">
    <text evidence="2">Belongs to the CSC1 (TC 1.A.17) family.</text>
</comment>
<keyword evidence="5 8" id="KW-1133">Transmembrane helix</keyword>
<name>A0A9Q8T0D1_9PEZI</name>
<dbReference type="RefSeq" id="XP_049148066.1">
    <property type="nucleotide sequence ID" value="XM_049290921.1"/>
</dbReference>
<dbReference type="EMBL" id="CP019478">
    <property type="protein sequence ID" value="UQC86455.1"/>
    <property type="molecule type" value="Genomic_DNA"/>
</dbReference>
<comment type="subcellular location">
    <subcellularLocation>
        <location evidence="1">Membrane</location>
        <topology evidence="1">Multi-pass membrane protein</topology>
    </subcellularLocation>
</comment>
<feature type="domain" description="CSC1/OSCA1-like 7TM region" evidence="9">
    <location>
        <begin position="576"/>
        <end position="858"/>
    </location>
</feature>
<feature type="transmembrane region" description="Helical" evidence="8">
    <location>
        <begin position="869"/>
        <end position="890"/>
    </location>
</feature>
<evidence type="ECO:0000256" key="4">
    <source>
        <dbReference type="ARBA" id="ARBA00022692"/>
    </source>
</evidence>
<dbReference type="Proteomes" id="UP000830671">
    <property type="component" value="Chromosome 6"/>
</dbReference>
<evidence type="ECO:0000256" key="2">
    <source>
        <dbReference type="ARBA" id="ARBA00007779"/>
    </source>
</evidence>
<feature type="transmembrane region" description="Helical" evidence="8">
    <location>
        <begin position="352"/>
        <end position="374"/>
    </location>
</feature>
<dbReference type="GO" id="GO:0005886">
    <property type="term" value="C:plasma membrane"/>
    <property type="evidence" value="ECO:0007669"/>
    <property type="project" value="TreeGrafter"/>
</dbReference>
<feature type="region of interest" description="Disordered" evidence="7">
    <location>
        <begin position="1"/>
        <end position="22"/>
    </location>
</feature>
<evidence type="ECO:0000256" key="7">
    <source>
        <dbReference type="SAM" id="MobiDB-lite"/>
    </source>
</evidence>
<dbReference type="GO" id="GO:0005227">
    <property type="term" value="F:calcium-activated cation channel activity"/>
    <property type="evidence" value="ECO:0007669"/>
    <property type="project" value="InterPro"/>
</dbReference>
<dbReference type="PANTHER" id="PTHR13018:SF149">
    <property type="entry name" value="DOMAIN PROTEIN, PUTATIVE (AFU_ORTHOLOGUE AFUA_3G11660)-RELATED"/>
    <property type="match status" value="1"/>
</dbReference>
<feature type="region of interest" description="Disordered" evidence="7">
    <location>
        <begin position="1037"/>
        <end position="1107"/>
    </location>
</feature>
<evidence type="ECO:0000313" key="12">
    <source>
        <dbReference type="EMBL" id="UQC86455.1"/>
    </source>
</evidence>
<evidence type="ECO:0000256" key="3">
    <source>
        <dbReference type="ARBA" id="ARBA00022448"/>
    </source>
</evidence>
<dbReference type="AlphaFoldDB" id="A0A9Q8T0D1"/>
<feature type="transmembrane region" description="Helical" evidence="8">
    <location>
        <begin position="625"/>
        <end position="649"/>
    </location>
</feature>
<feature type="transmembrane region" description="Helical" evidence="8">
    <location>
        <begin position="670"/>
        <end position="697"/>
    </location>
</feature>
<evidence type="ECO:0000259" key="10">
    <source>
        <dbReference type="Pfam" id="PF13967"/>
    </source>
</evidence>
<dbReference type="KEGG" id="clup:CLUP02_11956"/>
<feature type="compositionally biased region" description="Pro residues" evidence="7">
    <location>
        <begin position="58"/>
        <end position="68"/>
    </location>
</feature>
<feature type="transmembrane region" description="Helical" evidence="8">
    <location>
        <begin position="582"/>
        <end position="605"/>
    </location>
</feature>
<feature type="transmembrane region" description="Helical" evidence="8">
    <location>
        <begin position="717"/>
        <end position="737"/>
    </location>
</feature>
<sequence length="1243" mass="138438">MSFSWAANRTPPAMDPDIGAPTDWDVPGVTYAILQAQQASSPVVFPSHCSPPRLSTFPIPPSSHPSPTPTADFPSLFPTLPSSSSPQSRDPADPPPVVPFSPSSPSLRAASTTSVAPLIGPFDDLFSPRLSLQQTTGLCAPGNITRRPNPKTILCDEQPVEAPVEQAPPTEFLPRPPFFEDLRRDSPPSPQGASTFKMSTDAGKELLDLLKNPFSSQLAKNSVWAALGTSLGVTVGIAVTFSFLRPYNQSVYAPKLKHADEKHAPPPIGKKIWSWIPPLWNTTEDELVHHVGMDATVFLRFVRMCLYIFATISVFGLGILIPTYLSTAESSSTKDRSWIDLITPIAVWGNAYWAQVAVAYIITFVVMGFLWWNYRKVLRLRRKYFESEEYQNSLHARTLMMYDIPKAKCSDEGIATIIDEVVPASSFSRTAIARNVRELPKLIEQHDHTVRKLEVVLAKYMKKPDQLPAARPMCKPSKKDPSFATYPKGQKVDAIEYLTQRIKELELLIKEVRQSVDKRSTMPYGFASYADIAEAHNIAYASRKKHPHGATITMAPRPNDILWDNLVLTPSIRRTKRIVNNLWIALLTIVWIAPNAMIAIFLIDLNNLGKVWPAFQTELQTNPEWWSIVQGIASPGLMSLVYLVLPMIFRRLSMKAGDQTKTGRERHVLAKLYAFFVFNNLIVFSLFSTVWSLVSAIVSETSEKSVDAWQAIIDQNLATTIFTALCSVSPFWVTWLLQRNLGAAIDLAQLWKLIYSFFVRKFSSPTPRELIELTAPPTFEYASYYNYFLYYATVALGFSGIQPLVLPAAALYYGIDYWLKKYLLLYIFVTKTESGGMFWRVLFNRMLFAVFLSNCVFFLSSWARADWAYHSQAFAIIPLPICLIIFKVVCSRLYDDKIHYLSTTNVAKHPEAGVMKETRLRSERLASRFGHPALYKPLITPMVHQKAQPYLHVVYKGRLSDGRDVNTVDMMSVSGYSDVYALDPMKSGKPGKSAGIPGFEFVSESNLDFEFYKNRAEFAEEHGQGDIFGRDPDIMRPGTPGSMSDFGSRPGTPTNAALQGGMTGQRRDMSGSRPTPPAGYMSPTGSGRQSPTMGPPQAGFAQQATMGERSRSPLYTINSNGSDTALVRNAAGMPMSAPTGGPSVGALGGGPRGYSGLPQADAETPDPDPTQYDYFRGAKGCLAVRDLVSMIPHHLDRALFVLFSSFIKMVMIKETRHRLKICVGRWYITVLSLEQLFPLARSW</sequence>
<evidence type="ECO:0000256" key="1">
    <source>
        <dbReference type="ARBA" id="ARBA00004141"/>
    </source>
</evidence>
<feature type="transmembrane region" description="Helical" evidence="8">
    <location>
        <begin position="223"/>
        <end position="244"/>
    </location>
</feature>
<dbReference type="GeneID" id="73345931"/>
<feature type="domain" description="CSC1/OSCA1-like N-terminal transmembrane" evidence="10">
    <location>
        <begin position="223"/>
        <end position="372"/>
    </location>
</feature>
<accession>A0A9Q8T0D1</accession>
<evidence type="ECO:0000259" key="11">
    <source>
        <dbReference type="Pfam" id="PF14703"/>
    </source>
</evidence>
<dbReference type="Pfam" id="PF13967">
    <property type="entry name" value="RSN1_TM"/>
    <property type="match status" value="1"/>
</dbReference>
<proteinExistence type="inferred from homology"/>
<evidence type="ECO:0008006" key="14">
    <source>
        <dbReference type="Google" id="ProtNLM"/>
    </source>
</evidence>
<feature type="region of interest" description="Disordered" evidence="7">
    <location>
        <begin position="55"/>
        <end position="108"/>
    </location>
</feature>
<dbReference type="Pfam" id="PF14703">
    <property type="entry name" value="PHM7_cyt"/>
    <property type="match status" value="1"/>
</dbReference>